<feature type="compositionally biased region" description="Low complexity" evidence="2">
    <location>
        <begin position="111"/>
        <end position="123"/>
    </location>
</feature>
<feature type="compositionally biased region" description="Low complexity" evidence="2">
    <location>
        <begin position="92"/>
        <end position="103"/>
    </location>
</feature>
<evidence type="ECO:0000256" key="1">
    <source>
        <dbReference type="ARBA" id="ARBA00022763"/>
    </source>
</evidence>
<dbReference type="InterPro" id="IPR014048">
    <property type="entry name" value="MethylDNA_cys_MeTrfase_DNA-bd"/>
</dbReference>
<feature type="region of interest" description="Disordered" evidence="2">
    <location>
        <begin position="42"/>
        <end position="166"/>
    </location>
</feature>
<dbReference type="EMBL" id="JASFZW010000001">
    <property type="protein sequence ID" value="KAK2080517.1"/>
    <property type="molecule type" value="Genomic_DNA"/>
</dbReference>
<evidence type="ECO:0000259" key="3">
    <source>
        <dbReference type="Pfam" id="PF01035"/>
    </source>
</evidence>
<evidence type="ECO:0000256" key="2">
    <source>
        <dbReference type="SAM" id="MobiDB-lite"/>
    </source>
</evidence>
<reference evidence="4" key="1">
    <citation type="submission" date="2021-01" db="EMBL/GenBank/DDBJ databases">
        <authorList>
            <person name="Eckstrom K.M.E."/>
        </authorList>
    </citation>
    <scope>NUCLEOTIDE SEQUENCE</scope>
    <source>
        <strain evidence="4">UVCC 0001</strain>
    </source>
</reference>
<proteinExistence type="predicted"/>
<dbReference type="InterPro" id="IPR036388">
    <property type="entry name" value="WH-like_DNA-bd_sf"/>
</dbReference>
<name>A0AAD9IPU9_PROWI</name>
<accession>A0AAD9IPU9</accession>
<keyword evidence="1" id="KW-0227">DNA damage</keyword>
<sequence length="330" mass="34223">MADQQVVQEKAQAVLDAVLAGGEHSEGGAAVDESVAAQAQKLAGSADPVGEITEGAAQVDEPAKAEDAPEIGNGTAETGPEAAEEPAPTPAPAFAGEAAPLAPQTADEVNEAPALPEKAPAAADAEESKEEEKKEEAVPAAEEGDEAAASPKAGSKRRAEEPAEGEDALAAKVARYEVDPEDPNAGYFKLIAEIPTGETRTFSDIAVGAGAKPTMARSIGRTLAKVATEDPGLPWWRVVSAMGALQSHPERQELQLERLRAEGARPREGENVADWAVRVGAKVVGTYALGSLRMVYAEADNDDVSTFNPHCVEPFPSKDAATARGFSRMV</sequence>
<dbReference type="PANTHER" id="PTHR42942">
    <property type="entry name" value="6-O-METHYLGUANINE DNA METHYLTRANSFERASE"/>
    <property type="match status" value="1"/>
</dbReference>
<feature type="domain" description="Methylated-DNA-[protein]-cysteine S-methyltransferase DNA binding" evidence="3">
    <location>
        <begin position="189"/>
        <end position="263"/>
    </location>
</feature>
<dbReference type="Pfam" id="PF01035">
    <property type="entry name" value="DNA_binding_1"/>
    <property type="match status" value="1"/>
</dbReference>
<protein>
    <recommendedName>
        <fullName evidence="3">Methylated-DNA-[protein]-cysteine S-methyltransferase DNA binding domain-containing protein</fullName>
    </recommendedName>
</protein>
<gene>
    <name evidence="4" type="ORF">QBZ16_000370</name>
</gene>
<evidence type="ECO:0000313" key="4">
    <source>
        <dbReference type="EMBL" id="KAK2080517.1"/>
    </source>
</evidence>
<evidence type="ECO:0000313" key="5">
    <source>
        <dbReference type="Proteomes" id="UP001255856"/>
    </source>
</evidence>
<dbReference type="Gene3D" id="1.10.10.10">
    <property type="entry name" value="Winged helix-like DNA-binding domain superfamily/Winged helix DNA-binding domain"/>
    <property type="match status" value="1"/>
</dbReference>
<dbReference type="AlphaFoldDB" id="A0AAD9IPU9"/>
<dbReference type="InterPro" id="IPR052520">
    <property type="entry name" value="ATL_DNA_repair"/>
</dbReference>
<comment type="caution">
    <text evidence="4">The sequence shown here is derived from an EMBL/GenBank/DDBJ whole genome shotgun (WGS) entry which is preliminary data.</text>
</comment>
<dbReference type="CDD" id="cd06445">
    <property type="entry name" value="ATase"/>
    <property type="match status" value="1"/>
</dbReference>
<dbReference type="SUPFAM" id="SSF46767">
    <property type="entry name" value="Methylated DNA-protein cysteine methyltransferase, C-terminal domain"/>
    <property type="match status" value="1"/>
</dbReference>
<organism evidence="4 5">
    <name type="scientific">Prototheca wickerhamii</name>
    <dbReference type="NCBI Taxonomy" id="3111"/>
    <lineage>
        <taxon>Eukaryota</taxon>
        <taxon>Viridiplantae</taxon>
        <taxon>Chlorophyta</taxon>
        <taxon>core chlorophytes</taxon>
        <taxon>Trebouxiophyceae</taxon>
        <taxon>Chlorellales</taxon>
        <taxon>Chlorellaceae</taxon>
        <taxon>Prototheca</taxon>
    </lineage>
</organism>
<dbReference type="GO" id="GO:0006281">
    <property type="term" value="P:DNA repair"/>
    <property type="evidence" value="ECO:0007669"/>
    <property type="project" value="InterPro"/>
</dbReference>
<dbReference type="GO" id="GO:0003824">
    <property type="term" value="F:catalytic activity"/>
    <property type="evidence" value="ECO:0007669"/>
    <property type="project" value="InterPro"/>
</dbReference>
<dbReference type="InterPro" id="IPR036217">
    <property type="entry name" value="MethylDNA_cys_MeTrfase_DNAb"/>
</dbReference>
<keyword evidence="5" id="KW-1185">Reference proteome</keyword>
<dbReference type="PANTHER" id="PTHR42942:SF1">
    <property type="entry name" value="ALKYLTRANSFERASE-LIKE PROTEIN 1"/>
    <property type="match status" value="1"/>
</dbReference>
<dbReference type="Proteomes" id="UP001255856">
    <property type="component" value="Unassembled WGS sequence"/>
</dbReference>